<dbReference type="PANTHER" id="PTHR15029">
    <property type="entry name" value="CAMPATH-1 ANTIGEN"/>
    <property type="match status" value="1"/>
</dbReference>
<dbReference type="GO" id="GO:0009617">
    <property type="term" value="P:response to bacterium"/>
    <property type="evidence" value="ECO:0007669"/>
    <property type="project" value="Ensembl"/>
</dbReference>
<evidence type="ECO:0000256" key="6">
    <source>
        <dbReference type="ARBA" id="ARBA00022729"/>
    </source>
</evidence>
<evidence type="ECO:0000256" key="2">
    <source>
        <dbReference type="ARBA" id="ARBA00004609"/>
    </source>
</evidence>
<evidence type="ECO:0000256" key="5">
    <source>
        <dbReference type="ARBA" id="ARBA00022622"/>
    </source>
</evidence>
<keyword evidence="13" id="KW-1185">Reference proteome</keyword>
<evidence type="ECO:0000256" key="11">
    <source>
        <dbReference type="SAM" id="SignalP"/>
    </source>
</evidence>
<accession>A0A8C8UJL6</accession>
<dbReference type="PANTHER" id="PTHR15029:SF0">
    <property type="entry name" value="CAMPATH-1 ANTIGEN"/>
    <property type="match status" value="1"/>
</dbReference>
<sequence>MNGFLLVFTISLLVAVQIQTGVLGQNDTKPVTPAAGITIKPSEPTKGGAPSHINVGACSFFLFANTFMCLFYLG</sequence>
<comment type="subcellular location">
    <subcellularLocation>
        <location evidence="2">Cell membrane</location>
        <topology evidence="2">Lipid-anchor</topology>
        <topology evidence="2">GPI-anchor</topology>
    </subcellularLocation>
</comment>
<protein>
    <recommendedName>
        <fullName evidence="3">CAMPATH-1 antigen</fullName>
    </recommendedName>
</protein>
<keyword evidence="9" id="KW-0449">Lipoprotein</keyword>
<reference evidence="12" key="2">
    <citation type="submission" date="2025-08" db="UniProtKB">
        <authorList>
            <consortium name="Ensembl"/>
        </authorList>
    </citation>
    <scope>IDENTIFICATION</scope>
</reference>
<name>A0A8C8UJL6_PERMB</name>
<feature type="chain" id="PRO_5034959019" description="CAMPATH-1 antigen" evidence="11">
    <location>
        <begin position="25"/>
        <end position="74"/>
    </location>
</feature>
<evidence type="ECO:0000256" key="10">
    <source>
        <dbReference type="SAM" id="Phobius"/>
    </source>
</evidence>
<feature type="transmembrane region" description="Helical" evidence="10">
    <location>
        <begin position="53"/>
        <end position="73"/>
    </location>
</feature>
<evidence type="ECO:0000256" key="9">
    <source>
        <dbReference type="ARBA" id="ARBA00023288"/>
    </source>
</evidence>
<dbReference type="Pfam" id="PF15116">
    <property type="entry name" value="CD52"/>
    <property type="match status" value="1"/>
</dbReference>
<keyword evidence="10" id="KW-1133">Transmembrane helix</keyword>
<keyword evidence="5" id="KW-0336">GPI-anchor</keyword>
<evidence type="ECO:0000256" key="8">
    <source>
        <dbReference type="ARBA" id="ARBA00023180"/>
    </source>
</evidence>
<keyword evidence="6 11" id="KW-0732">Signal</keyword>
<evidence type="ECO:0000256" key="3">
    <source>
        <dbReference type="ARBA" id="ARBA00013286"/>
    </source>
</evidence>
<evidence type="ECO:0000313" key="13">
    <source>
        <dbReference type="Proteomes" id="UP000694547"/>
    </source>
</evidence>
<keyword evidence="10" id="KW-0812">Transmembrane</keyword>
<reference evidence="12" key="3">
    <citation type="submission" date="2025-09" db="UniProtKB">
        <authorList>
            <consortium name="Ensembl"/>
        </authorList>
    </citation>
    <scope>IDENTIFICATION</scope>
</reference>
<keyword evidence="7 10" id="KW-0472">Membrane</keyword>
<dbReference type="GO" id="GO:0097225">
    <property type="term" value="C:sperm midpiece"/>
    <property type="evidence" value="ECO:0007669"/>
    <property type="project" value="Ensembl"/>
</dbReference>
<evidence type="ECO:0000256" key="7">
    <source>
        <dbReference type="ARBA" id="ARBA00023136"/>
    </source>
</evidence>
<comment type="function">
    <text evidence="1">May play a role in carrying and orienting carbohydrate, as well as having a more specific role.</text>
</comment>
<dbReference type="GO" id="GO:0005886">
    <property type="term" value="C:plasma membrane"/>
    <property type="evidence" value="ECO:0007669"/>
    <property type="project" value="UniProtKB-SubCell"/>
</dbReference>
<dbReference type="GeneTree" id="ENSGT00860000134004"/>
<evidence type="ECO:0000256" key="4">
    <source>
        <dbReference type="ARBA" id="ARBA00022475"/>
    </source>
</evidence>
<dbReference type="AlphaFoldDB" id="A0A8C8UJL6"/>
<reference evidence="12 13" key="1">
    <citation type="submission" date="2018-10" db="EMBL/GenBank/DDBJ databases">
        <title>Improved assembly of the deer mouse Peromyscus maniculatus genome.</title>
        <authorList>
            <person name="Lassance J.-M."/>
            <person name="Hoekstra H.E."/>
        </authorList>
    </citation>
    <scope>NUCLEOTIDE SEQUENCE [LARGE SCALE GENOMIC DNA]</scope>
</reference>
<dbReference type="GO" id="GO:0007204">
    <property type="term" value="P:positive regulation of cytosolic calcium ion concentration"/>
    <property type="evidence" value="ECO:0007669"/>
    <property type="project" value="TreeGrafter"/>
</dbReference>
<proteinExistence type="predicted"/>
<organism evidence="12 13">
    <name type="scientific">Peromyscus maniculatus bairdii</name>
    <name type="common">Prairie deer mouse</name>
    <dbReference type="NCBI Taxonomy" id="230844"/>
    <lineage>
        <taxon>Eukaryota</taxon>
        <taxon>Metazoa</taxon>
        <taxon>Chordata</taxon>
        <taxon>Craniata</taxon>
        <taxon>Vertebrata</taxon>
        <taxon>Euteleostomi</taxon>
        <taxon>Mammalia</taxon>
        <taxon>Eutheria</taxon>
        <taxon>Euarchontoglires</taxon>
        <taxon>Glires</taxon>
        <taxon>Rodentia</taxon>
        <taxon>Myomorpha</taxon>
        <taxon>Muroidea</taxon>
        <taxon>Cricetidae</taxon>
        <taxon>Neotominae</taxon>
        <taxon>Peromyscus</taxon>
    </lineage>
</organism>
<dbReference type="GO" id="GO:0098552">
    <property type="term" value="C:side of membrane"/>
    <property type="evidence" value="ECO:0007669"/>
    <property type="project" value="UniProtKB-KW"/>
</dbReference>
<keyword evidence="8" id="KW-0325">Glycoprotein</keyword>
<dbReference type="Proteomes" id="UP000694547">
    <property type="component" value="Chromosome 2"/>
</dbReference>
<evidence type="ECO:0000256" key="1">
    <source>
        <dbReference type="ARBA" id="ARBA00002087"/>
    </source>
</evidence>
<dbReference type="Ensembl" id="ENSPEMT00000037494.1">
    <property type="protein sequence ID" value="ENSPEMP00000032328.1"/>
    <property type="gene ID" value="ENSPEMG00000026941.1"/>
</dbReference>
<dbReference type="InterPro" id="IPR026643">
    <property type="entry name" value="CAMPATH-1"/>
</dbReference>
<keyword evidence="4" id="KW-1003">Cell membrane</keyword>
<feature type="signal peptide" evidence="11">
    <location>
        <begin position="1"/>
        <end position="24"/>
    </location>
</feature>
<evidence type="ECO:0000313" key="12">
    <source>
        <dbReference type="Ensembl" id="ENSPEMP00000032328.1"/>
    </source>
</evidence>